<dbReference type="OrthoDB" id="7596860at2"/>
<dbReference type="PROSITE" id="PS51257">
    <property type="entry name" value="PROKAR_LIPOPROTEIN"/>
    <property type="match status" value="1"/>
</dbReference>
<feature type="compositionally biased region" description="Basic and acidic residues" evidence="1">
    <location>
        <begin position="68"/>
        <end position="80"/>
    </location>
</feature>
<evidence type="ECO:0000313" key="2">
    <source>
        <dbReference type="EMBL" id="API60014.1"/>
    </source>
</evidence>
<keyword evidence="3" id="KW-1185">Reference proteome</keyword>
<sequence>MQSRWLLVAVLAATLAGCGAKRGLQPPGGEEPPLPVAAKAQPTFEEMTTPPPQAAPDRVNDPLPRSQPRPDDRFDLPPPG</sequence>
<evidence type="ECO:0000313" key="3">
    <source>
        <dbReference type="Proteomes" id="UP000182063"/>
    </source>
</evidence>
<feature type="region of interest" description="Disordered" evidence="1">
    <location>
        <begin position="19"/>
        <end position="80"/>
    </location>
</feature>
<dbReference type="RefSeq" id="WP_072597801.1">
    <property type="nucleotide sequence ID" value="NZ_CP018221.1"/>
</dbReference>
<evidence type="ECO:0000256" key="1">
    <source>
        <dbReference type="SAM" id="MobiDB-lite"/>
    </source>
</evidence>
<protein>
    <submittedName>
        <fullName evidence="2">Uncharacterized protein</fullName>
    </submittedName>
</protein>
<dbReference type="KEGG" id="sphj:BSL82_12440"/>
<proteinExistence type="predicted"/>
<accession>A0A1L3ZWK8</accession>
<dbReference type="EMBL" id="CP018221">
    <property type="protein sequence ID" value="API60014.1"/>
    <property type="molecule type" value="Genomic_DNA"/>
</dbReference>
<gene>
    <name evidence="2" type="ORF">BSL82_12440</name>
</gene>
<dbReference type="Proteomes" id="UP000182063">
    <property type="component" value="Chromosome"/>
</dbReference>
<reference evidence="3" key="1">
    <citation type="submission" date="2016-11" db="EMBL/GenBank/DDBJ databases">
        <title>Complete Genome Sequence of alachlor-degrading Sphingomonas sp. strain JJ-A5.</title>
        <authorList>
            <person name="Lee H."/>
            <person name="Ka J.-O."/>
        </authorList>
    </citation>
    <scope>NUCLEOTIDE SEQUENCE [LARGE SCALE GENOMIC DNA]</scope>
    <source>
        <strain evidence="3">JJ-A5</strain>
    </source>
</reference>
<organism evidence="2 3">
    <name type="scientific">Tardibacter chloracetimidivorans</name>
    <dbReference type="NCBI Taxonomy" id="1921510"/>
    <lineage>
        <taxon>Bacteria</taxon>
        <taxon>Pseudomonadati</taxon>
        <taxon>Pseudomonadota</taxon>
        <taxon>Alphaproteobacteria</taxon>
        <taxon>Sphingomonadales</taxon>
        <taxon>Sphingomonadaceae</taxon>
        <taxon>Tardibacter</taxon>
    </lineage>
</organism>
<name>A0A1L3ZWK8_9SPHN</name>
<dbReference type="STRING" id="1921510.BSL82_12440"/>
<dbReference type="AlphaFoldDB" id="A0A1L3ZWK8"/>